<organism evidence="1 2">
    <name type="scientific">Acrocarpospora corrugata</name>
    <dbReference type="NCBI Taxonomy" id="35763"/>
    <lineage>
        <taxon>Bacteria</taxon>
        <taxon>Bacillati</taxon>
        <taxon>Actinomycetota</taxon>
        <taxon>Actinomycetes</taxon>
        <taxon>Streptosporangiales</taxon>
        <taxon>Streptosporangiaceae</taxon>
        <taxon>Acrocarpospora</taxon>
    </lineage>
</organism>
<sequence length="56" mass="5926">MPFAAADDGARIVPFEVGGERSMIDGAVLKIYAASGHALPDTDRARPHADILEFVS</sequence>
<dbReference type="Proteomes" id="UP000334990">
    <property type="component" value="Unassembled WGS sequence"/>
</dbReference>
<evidence type="ECO:0000313" key="2">
    <source>
        <dbReference type="Proteomes" id="UP000334990"/>
    </source>
</evidence>
<dbReference type="RefSeq" id="WP_155339823.1">
    <property type="nucleotide sequence ID" value="NZ_BAAABN010000007.1"/>
</dbReference>
<keyword evidence="2" id="KW-1185">Reference proteome</keyword>
<proteinExistence type="predicted"/>
<protein>
    <submittedName>
        <fullName evidence="1">Uncharacterized protein</fullName>
    </submittedName>
</protein>
<comment type="caution">
    <text evidence="1">The sequence shown here is derived from an EMBL/GenBank/DDBJ whole genome shotgun (WGS) entry which is preliminary data.</text>
</comment>
<gene>
    <name evidence="1" type="ORF">Acor_57450</name>
</gene>
<dbReference type="EMBL" id="BLAD01000071">
    <property type="protein sequence ID" value="GES03679.1"/>
    <property type="molecule type" value="Genomic_DNA"/>
</dbReference>
<accession>A0A5M3W5V4</accession>
<reference evidence="1 2" key="1">
    <citation type="submission" date="2019-10" db="EMBL/GenBank/DDBJ databases">
        <title>Whole genome shotgun sequence of Acrocarpospora corrugata NBRC 13972.</title>
        <authorList>
            <person name="Ichikawa N."/>
            <person name="Kimura A."/>
            <person name="Kitahashi Y."/>
            <person name="Komaki H."/>
            <person name="Oguchi A."/>
        </authorList>
    </citation>
    <scope>NUCLEOTIDE SEQUENCE [LARGE SCALE GENOMIC DNA]</scope>
    <source>
        <strain evidence="1 2">NBRC 13972</strain>
    </source>
</reference>
<dbReference type="AlphaFoldDB" id="A0A5M3W5V4"/>
<evidence type="ECO:0000313" key="1">
    <source>
        <dbReference type="EMBL" id="GES03679.1"/>
    </source>
</evidence>
<name>A0A5M3W5V4_9ACTN</name>